<dbReference type="Proteomes" id="UP000198816">
    <property type="component" value="Unassembled WGS sequence"/>
</dbReference>
<name>A0A1H3CMX0_THIRO</name>
<dbReference type="STRING" id="1058.SAMN05421783_13522"/>
<keyword evidence="2" id="KW-1185">Reference proteome</keyword>
<evidence type="ECO:0008006" key="3">
    <source>
        <dbReference type="Google" id="ProtNLM"/>
    </source>
</evidence>
<dbReference type="AlphaFoldDB" id="A0A1H3CMX0"/>
<dbReference type="OrthoDB" id="9787807at2"/>
<gene>
    <name evidence="1" type="ORF">SAMN05421783_13522</name>
</gene>
<protein>
    <recommendedName>
        <fullName evidence="3">SAM-dependent methyltransferase</fullName>
    </recommendedName>
</protein>
<dbReference type="RefSeq" id="WP_093037767.1">
    <property type="nucleotide sequence ID" value="NZ_FNNZ01000035.1"/>
</dbReference>
<reference evidence="2" key="1">
    <citation type="submission" date="2016-10" db="EMBL/GenBank/DDBJ databases">
        <authorList>
            <person name="Varghese N."/>
            <person name="Submissions S."/>
        </authorList>
    </citation>
    <scope>NUCLEOTIDE SEQUENCE [LARGE SCALE GENOMIC DNA]</scope>
    <source>
        <strain evidence="2">DSM 217</strain>
    </source>
</reference>
<proteinExistence type="predicted"/>
<accession>A0A1H3CMX0</accession>
<dbReference type="EMBL" id="FNNZ01000035">
    <property type="protein sequence ID" value="SDX54789.1"/>
    <property type="molecule type" value="Genomic_DNA"/>
</dbReference>
<sequence length="227" mass="25316">MQLDDIVPWGRSYREYRAMFTLTDEDLGGRIIGVGDGPAAFNAEAHARGQDVTSVDPLYAFTPEEIRSRIRTIRPQIEAGLRANPARYVWDHFPDIEALIAHRLDAMERFLEDYPGPGISARYRAAGLPRLPYEDGAFDLALVSHLLFTYSDHLGAEGHIEGVQELLRVSREVRIFPLLTLDGNPSPHLDAVTAHARAAGWNAEVLPADYIFQVGGNRMLRLSRPTA</sequence>
<evidence type="ECO:0000313" key="1">
    <source>
        <dbReference type="EMBL" id="SDX54789.1"/>
    </source>
</evidence>
<organism evidence="1 2">
    <name type="scientific">Thiocapsa roseopersicina</name>
    <dbReference type="NCBI Taxonomy" id="1058"/>
    <lineage>
        <taxon>Bacteria</taxon>
        <taxon>Pseudomonadati</taxon>
        <taxon>Pseudomonadota</taxon>
        <taxon>Gammaproteobacteria</taxon>
        <taxon>Chromatiales</taxon>
        <taxon>Chromatiaceae</taxon>
        <taxon>Thiocapsa</taxon>
    </lineage>
</organism>
<evidence type="ECO:0000313" key="2">
    <source>
        <dbReference type="Proteomes" id="UP000198816"/>
    </source>
</evidence>